<feature type="domain" description="ABC3 transporter permease C-terminal" evidence="8">
    <location>
        <begin position="256"/>
        <end position="366"/>
    </location>
</feature>
<feature type="transmembrane region" description="Helical" evidence="7">
    <location>
        <begin position="251"/>
        <end position="273"/>
    </location>
</feature>
<dbReference type="Proteomes" id="UP000477156">
    <property type="component" value="Unassembled WGS sequence"/>
</dbReference>
<evidence type="ECO:0000256" key="4">
    <source>
        <dbReference type="ARBA" id="ARBA00022989"/>
    </source>
</evidence>
<dbReference type="InterPro" id="IPR050250">
    <property type="entry name" value="Macrolide_Exporter_MacB"/>
</dbReference>
<dbReference type="EMBL" id="WWVF01000053">
    <property type="protein sequence ID" value="MZS90844.1"/>
    <property type="molecule type" value="Genomic_DNA"/>
</dbReference>
<dbReference type="Pfam" id="PF02687">
    <property type="entry name" value="FtsX"/>
    <property type="match status" value="2"/>
</dbReference>
<feature type="transmembrane region" description="Helical" evidence="7">
    <location>
        <begin position="29"/>
        <end position="52"/>
    </location>
</feature>
<evidence type="ECO:0000313" key="10">
    <source>
        <dbReference type="Proteomes" id="UP000477156"/>
    </source>
</evidence>
<name>A0A6L8XXW1_9FIRM</name>
<sequence length="796" mass="88789">MTWPFENDTSAITKKLAKKSLQSEKRRNFMIIIAISLAAFLMSMCGTLFFAFQESQNNMATFQASYDNLTEDKIEKLRHQPEIETVASLYNLGEIKMPEGYSLYLAYMDDAACYIARNQFTLKDGTMPSKENEIAVDREMVNKYFSNTAIGDKISFQINGKSQDFVISGITESSTESQGNYSCYISKSFVENSPNYNPEKYQSYVCFADADSTSKAILKERIASIGKEIGADYSLGFLFFRENMGLSFENILTFVSLSVLVLFAGITVIQSIFRISINEKIRNFGQLRTLGTTALQIKKMINYESRHLSWLGIPPGIVLGAIVGTVLGSNEFSSGFSPINIPFVMIGVSIICTLMVKLSVRKPFKIAATTSPIEAVRYIAYRNAPMQSRKHNKKISPYSLALLNLGRDKKKTASTLLSLIFGGLLLFISASAAVSNTPEQFVREKFFVNGGSFRIYLSEESVGKNETNNPLNESLKEELLNTKGIQKIIPLRDSVGMCHYSINGNATEGMCDIISVQSTEGNFSFVEQHLIDGQMPKNQFEVLLTDGYMELGITKGTPIKITNSGEEIECIVSGFFDKSFVGTENGTDAIDPANLIITQELAQQLFTNTENFAYSWEIITDKTYNDEIESAIQQKITSKEKGLSICSYNDVVEYMESSMNLLFGSLQMLSLLILLFGIINLINMTLSNHQARKQEISTLRSVGLSLKQLYRSLITEGLLYVLVSFGIVLLVGIPIAIPVSKAVGILFGMPNLSYQFPTMQIGGYLLILILLQLILSVWEIRDLKKRSLTEQMRAME</sequence>
<evidence type="ECO:0000256" key="1">
    <source>
        <dbReference type="ARBA" id="ARBA00004651"/>
    </source>
</evidence>
<evidence type="ECO:0000256" key="5">
    <source>
        <dbReference type="ARBA" id="ARBA00023136"/>
    </source>
</evidence>
<evidence type="ECO:0000256" key="3">
    <source>
        <dbReference type="ARBA" id="ARBA00022692"/>
    </source>
</evidence>
<feature type="transmembrane region" description="Helical" evidence="7">
    <location>
        <begin position="339"/>
        <end position="356"/>
    </location>
</feature>
<feature type="transmembrane region" description="Helical" evidence="7">
    <location>
        <begin position="416"/>
        <end position="434"/>
    </location>
</feature>
<comment type="caution">
    <text evidence="9">The sequence shown here is derived from an EMBL/GenBank/DDBJ whole genome shotgun (WGS) entry which is preliminary data.</text>
</comment>
<feature type="transmembrane region" description="Helical" evidence="7">
    <location>
        <begin position="308"/>
        <end position="327"/>
    </location>
</feature>
<dbReference type="RefSeq" id="WP_161276593.1">
    <property type="nucleotide sequence ID" value="NZ_WWUZ01000055.1"/>
</dbReference>
<feature type="transmembrane region" description="Helical" evidence="7">
    <location>
        <begin position="661"/>
        <end position="682"/>
    </location>
</feature>
<proteinExistence type="inferred from homology"/>
<keyword evidence="4 7" id="KW-1133">Transmembrane helix</keyword>
<dbReference type="PANTHER" id="PTHR30572">
    <property type="entry name" value="MEMBRANE COMPONENT OF TRANSPORTER-RELATED"/>
    <property type="match status" value="1"/>
</dbReference>
<reference evidence="9 10" key="1">
    <citation type="journal article" date="2019" name="Nat. Med.">
        <title>A library of human gut bacterial isolates paired with longitudinal multiomics data enables mechanistic microbiome research.</title>
        <authorList>
            <person name="Poyet M."/>
            <person name="Groussin M."/>
            <person name="Gibbons S.M."/>
            <person name="Avila-Pacheco J."/>
            <person name="Jiang X."/>
            <person name="Kearney S.M."/>
            <person name="Perrotta A.R."/>
            <person name="Berdy B."/>
            <person name="Zhao S."/>
            <person name="Lieberman T.D."/>
            <person name="Swanson P.K."/>
            <person name="Smith M."/>
            <person name="Roesemann S."/>
            <person name="Alexander J.E."/>
            <person name="Rich S.A."/>
            <person name="Livny J."/>
            <person name="Vlamakis H."/>
            <person name="Clish C."/>
            <person name="Bullock K."/>
            <person name="Deik A."/>
            <person name="Scott J."/>
            <person name="Pierce K.A."/>
            <person name="Xavier R.J."/>
            <person name="Alm E.J."/>
        </authorList>
    </citation>
    <scope>NUCLEOTIDE SEQUENCE [LARGE SCALE GENOMIC DNA]</scope>
    <source>
        <strain evidence="9 10">BIOML-A12</strain>
    </source>
</reference>
<gene>
    <name evidence="9" type="ORF">GT712_17745</name>
</gene>
<keyword evidence="5 7" id="KW-0472">Membrane</keyword>
<protein>
    <submittedName>
        <fullName evidence="9">FtsX-like permease family protein</fullName>
    </submittedName>
</protein>
<accession>A0A6L8XXW1</accession>
<evidence type="ECO:0000256" key="7">
    <source>
        <dbReference type="SAM" id="Phobius"/>
    </source>
</evidence>
<dbReference type="InterPro" id="IPR003838">
    <property type="entry name" value="ABC3_permease_C"/>
</dbReference>
<feature type="transmembrane region" description="Helical" evidence="7">
    <location>
        <begin position="759"/>
        <end position="778"/>
    </location>
</feature>
<feature type="domain" description="ABC3 transporter permease C-terminal" evidence="8">
    <location>
        <begin position="669"/>
        <end position="785"/>
    </location>
</feature>
<feature type="transmembrane region" description="Helical" evidence="7">
    <location>
        <begin position="717"/>
        <end position="739"/>
    </location>
</feature>
<dbReference type="GO" id="GO:0022857">
    <property type="term" value="F:transmembrane transporter activity"/>
    <property type="evidence" value="ECO:0007669"/>
    <property type="project" value="TreeGrafter"/>
</dbReference>
<comment type="similarity">
    <text evidence="6">Belongs to the ABC-4 integral membrane protein family.</text>
</comment>
<keyword evidence="2" id="KW-1003">Cell membrane</keyword>
<dbReference type="AlphaFoldDB" id="A0A6L8XXW1"/>
<evidence type="ECO:0000259" key="8">
    <source>
        <dbReference type="Pfam" id="PF02687"/>
    </source>
</evidence>
<organism evidence="9 10">
    <name type="scientific">Blautia wexlerae</name>
    <dbReference type="NCBI Taxonomy" id="418240"/>
    <lineage>
        <taxon>Bacteria</taxon>
        <taxon>Bacillati</taxon>
        <taxon>Bacillota</taxon>
        <taxon>Clostridia</taxon>
        <taxon>Lachnospirales</taxon>
        <taxon>Lachnospiraceae</taxon>
        <taxon>Blautia</taxon>
    </lineage>
</organism>
<evidence type="ECO:0000256" key="6">
    <source>
        <dbReference type="ARBA" id="ARBA00038076"/>
    </source>
</evidence>
<keyword evidence="3 7" id="KW-0812">Transmembrane</keyword>
<dbReference type="PANTHER" id="PTHR30572:SF4">
    <property type="entry name" value="ABC TRANSPORTER PERMEASE YTRF"/>
    <property type="match status" value="1"/>
</dbReference>
<dbReference type="GO" id="GO:0005886">
    <property type="term" value="C:plasma membrane"/>
    <property type="evidence" value="ECO:0007669"/>
    <property type="project" value="UniProtKB-SubCell"/>
</dbReference>
<evidence type="ECO:0000256" key="2">
    <source>
        <dbReference type="ARBA" id="ARBA00022475"/>
    </source>
</evidence>
<evidence type="ECO:0000313" key="9">
    <source>
        <dbReference type="EMBL" id="MZS90844.1"/>
    </source>
</evidence>
<comment type="subcellular location">
    <subcellularLocation>
        <location evidence="1">Cell membrane</location>
        <topology evidence="1">Multi-pass membrane protein</topology>
    </subcellularLocation>
</comment>